<feature type="compositionally biased region" description="Polar residues" evidence="1">
    <location>
        <begin position="13"/>
        <end position="24"/>
    </location>
</feature>
<feature type="transmembrane region" description="Helical" evidence="2">
    <location>
        <begin position="366"/>
        <end position="390"/>
    </location>
</feature>
<feature type="compositionally biased region" description="Acidic residues" evidence="1">
    <location>
        <begin position="156"/>
        <end position="166"/>
    </location>
</feature>
<dbReference type="EMBL" id="VYYT01000112">
    <property type="protein sequence ID" value="KAK2769221.1"/>
    <property type="molecule type" value="Genomic_DNA"/>
</dbReference>
<feature type="compositionally biased region" description="Low complexity" evidence="1">
    <location>
        <begin position="56"/>
        <end position="76"/>
    </location>
</feature>
<protein>
    <submittedName>
        <fullName evidence="3">Uncharacterized protein</fullName>
    </submittedName>
</protein>
<gene>
    <name evidence="3" type="ORF">CKAH01_00828</name>
</gene>
<accession>A0AAE0D8Y1</accession>
<feature type="region of interest" description="Disordered" evidence="1">
    <location>
        <begin position="1"/>
        <end position="76"/>
    </location>
</feature>
<feature type="compositionally biased region" description="Acidic residues" evidence="1">
    <location>
        <begin position="120"/>
        <end position="129"/>
    </location>
</feature>
<dbReference type="AlphaFoldDB" id="A0AAE0D8Y1"/>
<keyword evidence="4" id="KW-1185">Reference proteome</keyword>
<feature type="region of interest" description="Disordered" evidence="1">
    <location>
        <begin position="295"/>
        <end position="355"/>
    </location>
</feature>
<feature type="compositionally biased region" description="Basic residues" evidence="1">
    <location>
        <begin position="91"/>
        <end position="100"/>
    </location>
</feature>
<sequence length="445" mass="47107">MDGQQQQRDERAGQNNRVPVNGAQSAAGPRRRNDGQWLASRRLGAADDEILTQRASESWVEISSQPSSSSLSSIGDEIVTTGLRVGGSMAARRRRLHHPPAPRSFHVDQTAIHAGTSSQEEYEESESEEDRCLTSSTENVQPPVRVPFQQQQSAEVESEDSDDGDEIATALGGRVPDDPIFRPHPNAFSHPPSGLHRSQSAGSAIHQHPHSGVRPSLSHRSQTRVHRSPPNFMSPAYQADNDAALRASLTTLLSCAAAARGLPKYKDSEQQGAPAAAGVGPSSQPVELRLMPESELMTDRQSQPQGPSPAKTPARSRTATSSTPSSPKSEGVDKHKRTSSSQTRSSRATKKKKVAAGEDALISPTLLTWVVSAGVVVLVSVVGFGAGYVIGREVGRQEVLSAAGAGVNASTVADSSSCGREVIRSSGGGLRRLRWGAGVGRSVVA</sequence>
<keyword evidence="2" id="KW-0472">Membrane</keyword>
<feature type="region of interest" description="Disordered" evidence="1">
    <location>
        <begin position="89"/>
        <end position="237"/>
    </location>
</feature>
<evidence type="ECO:0000313" key="4">
    <source>
        <dbReference type="Proteomes" id="UP001281614"/>
    </source>
</evidence>
<feature type="compositionally biased region" description="Low complexity" evidence="1">
    <location>
        <begin position="309"/>
        <end position="329"/>
    </location>
</feature>
<organism evidence="3 4">
    <name type="scientific">Colletotrichum kahawae</name>
    <name type="common">Coffee berry disease fungus</name>
    <dbReference type="NCBI Taxonomy" id="34407"/>
    <lineage>
        <taxon>Eukaryota</taxon>
        <taxon>Fungi</taxon>
        <taxon>Dikarya</taxon>
        <taxon>Ascomycota</taxon>
        <taxon>Pezizomycotina</taxon>
        <taxon>Sordariomycetes</taxon>
        <taxon>Hypocreomycetidae</taxon>
        <taxon>Glomerellales</taxon>
        <taxon>Glomerellaceae</taxon>
        <taxon>Colletotrichum</taxon>
        <taxon>Colletotrichum gloeosporioides species complex</taxon>
    </lineage>
</organism>
<comment type="caution">
    <text evidence="3">The sequence shown here is derived from an EMBL/GenBank/DDBJ whole genome shotgun (WGS) entry which is preliminary data.</text>
</comment>
<evidence type="ECO:0000313" key="3">
    <source>
        <dbReference type="EMBL" id="KAK2769221.1"/>
    </source>
</evidence>
<evidence type="ECO:0000256" key="2">
    <source>
        <dbReference type="SAM" id="Phobius"/>
    </source>
</evidence>
<proteinExistence type="predicted"/>
<dbReference type="Proteomes" id="UP001281614">
    <property type="component" value="Unassembled WGS sequence"/>
</dbReference>
<keyword evidence="2" id="KW-1133">Transmembrane helix</keyword>
<name>A0AAE0D8Y1_COLKA</name>
<keyword evidence="2" id="KW-0812">Transmembrane</keyword>
<evidence type="ECO:0000256" key="1">
    <source>
        <dbReference type="SAM" id="MobiDB-lite"/>
    </source>
</evidence>
<reference evidence="3" key="1">
    <citation type="submission" date="2023-02" db="EMBL/GenBank/DDBJ databases">
        <title>Colletotrichum kahawae CIFC_Que2 genome sequencing and assembly.</title>
        <authorList>
            <person name="Baroncelli R."/>
        </authorList>
    </citation>
    <scope>NUCLEOTIDE SEQUENCE</scope>
    <source>
        <strain evidence="3">CIFC_Que2</strain>
    </source>
</reference>
<feature type="compositionally biased region" description="Low complexity" evidence="1">
    <location>
        <begin position="140"/>
        <end position="155"/>
    </location>
</feature>